<comment type="caution">
    <text evidence="1">The sequence shown here is derived from an EMBL/GenBank/DDBJ whole genome shotgun (WGS) entry which is preliminary data.</text>
</comment>
<proteinExistence type="predicted"/>
<organism evidence="1 2">
    <name type="scientific">Roseisolibacter agri</name>
    <dbReference type="NCBI Taxonomy" id="2014610"/>
    <lineage>
        <taxon>Bacteria</taxon>
        <taxon>Pseudomonadati</taxon>
        <taxon>Gemmatimonadota</taxon>
        <taxon>Gemmatimonadia</taxon>
        <taxon>Gemmatimonadales</taxon>
        <taxon>Gemmatimonadaceae</taxon>
        <taxon>Roseisolibacter</taxon>
    </lineage>
</organism>
<dbReference type="EMBL" id="BRXS01000003">
    <property type="protein sequence ID" value="GLC25459.1"/>
    <property type="molecule type" value="Genomic_DNA"/>
</dbReference>
<name>A0AA37Q2M7_9BACT</name>
<gene>
    <name evidence="1" type="ORF">rosag_19720</name>
</gene>
<evidence type="ECO:0000313" key="2">
    <source>
        <dbReference type="Proteomes" id="UP001161325"/>
    </source>
</evidence>
<evidence type="ECO:0000313" key="1">
    <source>
        <dbReference type="EMBL" id="GLC25459.1"/>
    </source>
</evidence>
<keyword evidence="2" id="KW-1185">Reference proteome</keyword>
<accession>A0AA37Q2M7</accession>
<reference evidence="1" key="1">
    <citation type="submission" date="2022-08" db="EMBL/GenBank/DDBJ databases">
        <title>Draft genome sequencing of Roseisolibacter agri AW1220.</title>
        <authorList>
            <person name="Tobiishi Y."/>
            <person name="Tonouchi A."/>
        </authorList>
    </citation>
    <scope>NUCLEOTIDE SEQUENCE</scope>
    <source>
        <strain evidence="1">AW1220</strain>
    </source>
</reference>
<dbReference type="AlphaFoldDB" id="A0AA37Q2M7"/>
<dbReference type="RefSeq" id="WP_284349914.1">
    <property type="nucleotide sequence ID" value="NZ_BRXS01000003.1"/>
</dbReference>
<sequence>MTAPFKPAAPLSRAEFTALGTIAQARRDNLRTMFTGAQIVYGKMSAAGTAKTVVTAGKQVHDNAQKLLSTGGAVAAQAARSGGLRAQAERLIVETVGVDGIGDLLEAITSHAVEELIKEMLPYVGIITSSYKAGMAWKQVVEQARKELDWDSYTKVVLPGDPVAACAAVRKILRRNIARDTTSATIHTAAVASKIGSLAGDFGSGAGGAVIGLASGLASLAVQLTQLGIDIREMRAGNKRLATPESLDASIFKECPLLGSYLIAYSPTSMVLGFFVAEIGLPGWMNKIEQFKKQGLDPLVETAEDQIARSNITVTGFHSGKGAPVEKSIGQKVSSLSYKNLKFQFNRLVRSKLPF</sequence>
<protein>
    <submittedName>
        <fullName evidence="1">Uncharacterized protein</fullName>
    </submittedName>
</protein>
<dbReference type="Proteomes" id="UP001161325">
    <property type="component" value="Unassembled WGS sequence"/>
</dbReference>